<feature type="compositionally biased region" description="Acidic residues" evidence="2">
    <location>
        <begin position="637"/>
        <end position="658"/>
    </location>
</feature>
<dbReference type="Proteomes" id="UP000030816">
    <property type="component" value="Unassembled WGS sequence"/>
</dbReference>
<reference evidence="3 4" key="1">
    <citation type="journal article" date="2014" name="Proc. Natl. Acad. Sci. U.S.A.">
        <title>Trajectory and genomic determinants of fungal-pathogen speciation and host adaptation.</title>
        <authorList>
            <person name="Hu X."/>
            <person name="Xiao G."/>
            <person name="Zheng P."/>
            <person name="Shang Y."/>
            <person name="Su Y."/>
            <person name="Zhang X."/>
            <person name="Liu X."/>
            <person name="Zhan S."/>
            <person name="St Leger R.J."/>
            <person name="Wang C."/>
        </authorList>
    </citation>
    <scope>NUCLEOTIDE SEQUENCE [LARGE SCALE GENOMIC DNA]</scope>
    <source>
        <strain evidence="3 4">ARSEF 1941</strain>
    </source>
</reference>
<keyword evidence="4" id="KW-1185">Reference proteome</keyword>
<feature type="coiled-coil region" evidence="1">
    <location>
        <begin position="577"/>
        <end position="611"/>
    </location>
</feature>
<keyword evidence="1" id="KW-0175">Coiled coil</keyword>
<feature type="compositionally biased region" description="Low complexity" evidence="2">
    <location>
        <begin position="448"/>
        <end position="461"/>
    </location>
</feature>
<dbReference type="PANTHER" id="PTHR38701:SF1">
    <property type="entry name" value="UP-REGULATED DURING SEPTATION PROTEIN 1 DOMAIN-CONTAINING PROTEIN"/>
    <property type="match status" value="1"/>
</dbReference>
<feature type="compositionally biased region" description="Polar residues" evidence="2">
    <location>
        <begin position="399"/>
        <end position="408"/>
    </location>
</feature>
<feature type="region of interest" description="Disordered" evidence="2">
    <location>
        <begin position="621"/>
        <end position="683"/>
    </location>
</feature>
<feature type="compositionally biased region" description="Low complexity" evidence="2">
    <location>
        <begin position="495"/>
        <end position="508"/>
    </location>
</feature>
<organism evidence="3 4">
    <name type="scientific">Metarhizium album (strain ARSEF 1941)</name>
    <dbReference type="NCBI Taxonomy" id="1081103"/>
    <lineage>
        <taxon>Eukaryota</taxon>
        <taxon>Fungi</taxon>
        <taxon>Dikarya</taxon>
        <taxon>Ascomycota</taxon>
        <taxon>Pezizomycotina</taxon>
        <taxon>Sordariomycetes</taxon>
        <taxon>Hypocreomycetidae</taxon>
        <taxon>Hypocreales</taxon>
        <taxon>Clavicipitaceae</taxon>
        <taxon>Metarhizium</taxon>
    </lineage>
</organism>
<feature type="region of interest" description="Disordered" evidence="2">
    <location>
        <begin position="146"/>
        <end position="516"/>
    </location>
</feature>
<dbReference type="GeneID" id="63740536"/>
<evidence type="ECO:0000313" key="3">
    <source>
        <dbReference type="EMBL" id="KHN95976.1"/>
    </source>
</evidence>
<dbReference type="EMBL" id="AZHE01000018">
    <property type="protein sequence ID" value="KHN95976.1"/>
    <property type="molecule type" value="Genomic_DNA"/>
</dbReference>
<feature type="compositionally biased region" description="Polar residues" evidence="2">
    <location>
        <begin position="305"/>
        <end position="315"/>
    </location>
</feature>
<dbReference type="PANTHER" id="PTHR38701">
    <property type="entry name" value="CHROMOSOME 8, WHOLE GENOME SHOTGUN SEQUENCE"/>
    <property type="match status" value="1"/>
</dbReference>
<dbReference type="AlphaFoldDB" id="A0A0B2WIU8"/>
<evidence type="ECO:0000313" key="4">
    <source>
        <dbReference type="Proteomes" id="UP000030816"/>
    </source>
</evidence>
<feature type="compositionally biased region" description="Polar residues" evidence="2">
    <location>
        <begin position="553"/>
        <end position="564"/>
    </location>
</feature>
<dbReference type="STRING" id="1081103.A0A0B2WIU8"/>
<dbReference type="HOGENOM" id="CLU_012103_0_1_1"/>
<evidence type="ECO:0000256" key="1">
    <source>
        <dbReference type="SAM" id="Coils"/>
    </source>
</evidence>
<feature type="compositionally biased region" description="Polar residues" evidence="2">
    <location>
        <begin position="234"/>
        <end position="264"/>
    </location>
</feature>
<feature type="compositionally biased region" description="Polar residues" evidence="2">
    <location>
        <begin position="32"/>
        <end position="42"/>
    </location>
</feature>
<feature type="compositionally biased region" description="Polar residues" evidence="2">
    <location>
        <begin position="424"/>
        <end position="447"/>
    </location>
</feature>
<sequence length="748" mass="79201">MRRLDRAPGCQTQTRTETKTKPAARPKPPRPSTCSIARNTATARRIVSAPSGSSPPPRPALTWKPRPAGGARAPTQPHQPLLSHHCARPRLSAGGLRLRAPNAAAVIASAAASPATAGASRASLPSSSQLQKQHVVPLAVKTRSPLASLANMPPGERPRQPQLSAAAARSVNRTPLTPKIAAKGPPVTPLARRPPSSTPTLAASHNPRDDVSTPVVAFLAQNITPRSGPRQSRVDSANSTPSGTPNPERTSDGFENNNTNTTAASRLAPGVSPPANDLPRQAASQLDPASDANDSSKFFYASDARSIQQGGSQRPLSVPQKPANTFFYANGTTADGCRNVSPPSNATPILPPSSNPEPAATKFFYANGTPGMSSRPGMLQSTSASAASSFSRITPSRPPTSNCGSTFSVPPAQRPASPVKAVSTPVTQTLKNNVASPPSPKRNSLVASSSPSLTQQMSSVSQKRVSIDTAPKETGGHRRAGSMPGFEPLTVARFNLSPNPSESASASPPLSPGFSQPAMTMASLLQIADDLQDDAEPGQGDARSDVPPPAPQSPTKSANLSGSVSELVANARRERKVQDLEITNASLEAINRTLERQLRKQSAELRRYRRLSRSGAFSAASSRVTSLALTEPPTDMSDVDEEDETELEEDADSFDESDLSSNDTVDTEDIMSSSAKLDARRRRDEKRLQLDLTKHQELLVDSQRMNQSLKRCLGFTETLIREGQKALQYHVRVSDIQLGGRVLAPSDD</sequence>
<proteinExistence type="predicted"/>
<feature type="region of interest" description="Disordered" evidence="2">
    <location>
        <begin position="533"/>
        <end position="564"/>
    </location>
</feature>
<protein>
    <submittedName>
        <fullName evidence="3">Uncharacterized protein</fullName>
    </submittedName>
</protein>
<name>A0A0B2WIU8_METAS</name>
<accession>A0A0B2WIU8</accession>
<dbReference type="OrthoDB" id="2555519at2759"/>
<dbReference type="RefSeq" id="XP_040677042.1">
    <property type="nucleotide sequence ID" value="XM_040824879.1"/>
</dbReference>
<feature type="compositionally biased region" description="Low complexity" evidence="2">
    <location>
        <begin position="381"/>
        <end position="391"/>
    </location>
</feature>
<gene>
    <name evidence="3" type="ORF">MAM_06081</name>
</gene>
<evidence type="ECO:0000256" key="2">
    <source>
        <dbReference type="SAM" id="MobiDB-lite"/>
    </source>
</evidence>
<feature type="compositionally biased region" description="Polar residues" evidence="2">
    <location>
        <begin position="659"/>
        <end position="675"/>
    </location>
</feature>
<feature type="region of interest" description="Disordered" evidence="2">
    <location>
        <begin position="1"/>
        <end position="83"/>
    </location>
</feature>
<comment type="caution">
    <text evidence="3">The sequence shown here is derived from an EMBL/GenBank/DDBJ whole genome shotgun (WGS) entry which is preliminary data.</text>
</comment>